<name>A0AAD9NAP9_9ANNE</name>
<sequence length="361" mass="42023">MTYLSVTYYCYCAVADDKREDIRPSRQHFGPPIIFWEDPLSIYTNLKGGICSMFEEEMAEMDNTTIECIEEIGILAYKLIFLYTNYANYLAVVIPLIAGLGSAEKHNTLWTSIDYAQRTYVITHPLMDLARLLVVWFTLAYVYEHYAALFHQERLVNLAKAKSAPMKIIVIVFNIAAILSLIHFFKYVRKEALYDKVEHLEVCLSDVYMASAYINYDIYVYFGIFLVFPWFLVLIAVLKITVEVRRRAREKREIRRLSWKETFISIDVKEARSHVVVLSIGIMFLICYGIGFILFSAIDNGYQLEWFYSIIQIVYSSIKFPICYIVGKTFRLAVNKWWRNVFRAISACCGGLGRMCCILKK</sequence>
<evidence type="ECO:0000256" key="2">
    <source>
        <dbReference type="ARBA" id="ARBA00022692"/>
    </source>
</evidence>
<dbReference type="Proteomes" id="UP001208570">
    <property type="component" value="Unassembled WGS sequence"/>
</dbReference>
<dbReference type="PROSITE" id="PS50262">
    <property type="entry name" value="G_PROTEIN_RECEP_F1_2"/>
    <property type="match status" value="1"/>
</dbReference>
<dbReference type="SUPFAM" id="SSF81321">
    <property type="entry name" value="Family A G protein-coupled receptor-like"/>
    <property type="match status" value="1"/>
</dbReference>
<feature type="transmembrane region" description="Helical" evidence="5">
    <location>
        <begin position="164"/>
        <end position="185"/>
    </location>
</feature>
<keyword evidence="2 5" id="KW-0812">Transmembrane</keyword>
<keyword evidence="4 5" id="KW-0472">Membrane</keyword>
<evidence type="ECO:0000256" key="1">
    <source>
        <dbReference type="ARBA" id="ARBA00004370"/>
    </source>
</evidence>
<dbReference type="GO" id="GO:0016020">
    <property type="term" value="C:membrane"/>
    <property type="evidence" value="ECO:0007669"/>
    <property type="project" value="UniProtKB-SubCell"/>
</dbReference>
<gene>
    <name evidence="7" type="ORF">LSH36_119g02013</name>
</gene>
<feature type="domain" description="G-protein coupled receptors family 1 profile" evidence="6">
    <location>
        <begin position="135"/>
        <end position="288"/>
    </location>
</feature>
<evidence type="ECO:0000313" key="8">
    <source>
        <dbReference type="Proteomes" id="UP001208570"/>
    </source>
</evidence>
<dbReference type="PANTHER" id="PTHR46641">
    <property type="entry name" value="FMRFAMIDE RECEPTOR-RELATED"/>
    <property type="match status" value="1"/>
</dbReference>
<comment type="caution">
    <text evidence="7">The sequence shown here is derived from an EMBL/GenBank/DDBJ whole genome shotgun (WGS) entry which is preliminary data.</text>
</comment>
<comment type="subcellular location">
    <subcellularLocation>
        <location evidence="1">Membrane</location>
    </subcellularLocation>
</comment>
<reference evidence="7" key="1">
    <citation type="journal article" date="2023" name="Mol. Biol. Evol.">
        <title>Third-Generation Sequencing Reveals the Adaptive Role of the Epigenome in Three Deep-Sea Polychaetes.</title>
        <authorList>
            <person name="Perez M."/>
            <person name="Aroh O."/>
            <person name="Sun Y."/>
            <person name="Lan Y."/>
            <person name="Juniper S.K."/>
            <person name="Young C.R."/>
            <person name="Angers B."/>
            <person name="Qian P.Y."/>
        </authorList>
    </citation>
    <scope>NUCLEOTIDE SEQUENCE</scope>
    <source>
        <strain evidence="7">P08H-3</strain>
    </source>
</reference>
<feature type="transmembrane region" description="Helical" evidence="5">
    <location>
        <begin position="275"/>
        <end position="294"/>
    </location>
</feature>
<organism evidence="7 8">
    <name type="scientific">Paralvinella palmiformis</name>
    <dbReference type="NCBI Taxonomy" id="53620"/>
    <lineage>
        <taxon>Eukaryota</taxon>
        <taxon>Metazoa</taxon>
        <taxon>Spiralia</taxon>
        <taxon>Lophotrochozoa</taxon>
        <taxon>Annelida</taxon>
        <taxon>Polychaeta</taxon>
        <taxon>Sedentaria</taxon>
        <taxon>Canalipalpata</taxon>
        <taxon>Terebellida</taxon>
        <taxon>Terebelliformia</taxon>
        <taxon>Alvinellidae</taxon>
        <taxon>Paralvinella</taxon>
    </lineage>
</organism>
<protein>
    <recommendedName>
        <fullName evidence="6">G-protein coupled receptors family 1 profile domain-containing protein</fullName>
    </recommendedName>
</protein>
<dbReference type="InterPro" id="IPR017452">
    <property type="entry name" value="GPCR_Rhodpsn_7TM"/>
</dbReference>
<dbReference type="EMBL" id="JAODUP010000119">
    <property type="protein sequence ID" value="KAK2161261.1"/>
    <property type="molecule type" value="Genomic_DNA"/>
</dbReference>
<evidence type="ECO:0000313" key="7">
    <source>
        <dbReference type="EMBL" id="KAK2161261.1"/>
    </source>
</evidence>
<keyword evidence="3 5" id="KW-1133">Transmembrane helix</keyword>
<dbReference type="AlphaFoldDB" id="A0AAD9NAP9"/>
<dbReference type="InterPro" id="IPR052954">
    <property type="entry name" value="GPCR-Ligand_Int"/>
</dbReference>
<evidence type="ECO:0000256" key="3">
    <source>
        <dbReference type="ARBA" id="ARBA00022989"/>
    </source>
</evidence>
<proteinExistence type="predicted"/>
<evidence type="ECO:0000256" key="5">
    <source>
        <dbReference type="SAM" id="Phobius"/>
    </source>
</evidence>
<dbReference type="Gene3D" id="1.20.1070.10">
    <property type="entry name" value="Rhodopsin 7-helix transmembrane proteins"/>
    <property type="match status" value="1"/>
</dbReference>
<feature type="transmembrane region" description="Helical" evidence="5">
    <location>
        <begin position="80"/>
        <end position="101"/>
    </location>
</feature>
<accession>A0AAD9NAP9</accession>
<evidence type="ECO:0000259" key="6">
    <source>
        <dbReference type="PROSITE" id="PS50262"/>
    </source>
</evidence>
<feature type="transmembrane region" description="Helical" evidence="5">
    <location>
        <begin position="121"/>
        <end position="143"/>
    </location>
</feature>
<keyword evidence="8" id="KW-1185">Reference proteome</keyword>
<dbReference type="PANTHER" id="PTHR46641:SF2">
    <property type="entry name" value="FMRFAMIDE RECEPTOR"/>
    <property type="match status" value="1"/>
</dbReference>
<feature type="transmembrane region" description="Helical" evidence="5">
    <location>
        <begin position="218"/>
        <end position="242"/>
    </location>
</feature>
<feature type="transmembrane region" description="Helical" evidence="5">
    <location>
        <begin position="306"/>
        <end position="327"/>
    </location>
</feature>
<evidence type="ECO:0000256" key="4">
    <source>
        <dbReference type="ARBA" id="ARBA00023136"/>
    </source>
</evidence>